<evidence type="ECO:0000259" key="8">
    <source>
        <dbReference type="Pfam" id="PF01578"/>
    </source>
</evidence>
<dbReference type="PANTHER" id="PTHR30071">
    <property type="entry name" value="HEME EXPORTER PROTEIN C"/>
    <property type="match status" value="1"/>
</dbReference>
<dbReference type="GO" id="GO:0015232">
    <property type="term" value="F:heme transmembrane transporter activity"/>
    <property type="evidence" value="ECO:0007669"/>
    <property type="project" value="InterPro"/>
</dbReference>
<feature type="transmembrane region" description="Helical" evidence="7">
    <location>
        <begin position="60"/>
        <end position="80"/>
    </location>
</feature>
<evidence type="ECO:0000256" key="2">
    <source>
        <dbReference type="ARBA" id="ARBA00005840"/>
    </source>
</evidence>
<dbReference type="InterPro" id="IPR003557">
    <property type="entry name" value="Cyt_c_biogenesis_CcmC"/>
</dbReference>
<keyword evidence="4" id="KW-0201">Cytochrome c-type biogenesis</keyword>
<feature type="transmembrane region" description="Helical" evidence="7">
    <location>
        <begin position="21"/>
        <end position="40"/>
    </location>
</feature>
<evidence type="ECO:0000313" key="9">
    <source>
        <dbReference type="EMBL" id="SVA67298.1"/>
    </source>
</evidence>
<dbReference type="GO" id="GO:0005886">
    <property type="term" value="C:plasma membrane"/>
    <property type="evidence" value="ECO:0007669"/>
    <property type="project" value="TreeGrafter"/>
</dbReference>
<keyword evidence="6 7" id="KW-0472">Membrane</keyword>
<feature type="transmembrane region" description="Helical" evidence="7">
    <location>
        <begin position="123"/>
        <end position="142"/>
    </location>
</feature>
<name>A0A381XRE3_9ZZZZ</name>
<dbReference type="NCBIfam" id="TIGR01191">
    <property type="entry name" value="ccmC"/>
    <property type="match status" value="1"/>
</dbReference>
<dbReference type="PRINTS" id="PR01386">
    <property type="entry name" value="CCMCBIOGNSIS"/>
</dbReference>
<feature type="domain" description="Cytochrome c assembly protein" evidence="8">
    <location>
        <begin position="20"/>
        <end position="180"/>
    </location>
</feature>
<keyword evidence="5 7" id="KW-1133">Transmembrane helix</keyword>
<dbReference type="AlphaFoldDB" id="A0A381XRE3"/>
<dbReference type="InterPro" id="IPR045062">
    <property type="entry name" value="Cyt_c_biogenesis_CcsA/CcmC"/>
</dbReference>
<evidence type="ECO:0000256" key="4">
    <source>
        <dbReference type="ARBA" id="ARBA00022748"/>
    </source>
</evidence>
<dbReference type="GO" id="GO:0017004">
    <property type="term" value="P:cytochrome complex assembly"/>
    <property type="evidence" value="ECO:0007669"/>
    <property type="project" value="UniProtKB-KW"/>
</dbReference>
<dbReference type="GO" id="GO:0020037">
    <property type="term" value="F:heme binding"/>
    <property type="evidence" value="ECO:0007669"/>
    <property type="project" value="InterPro"/>
</dbReference>
<evidence type="ECO:0000256" key="5">
    <source>
        <dbReference type="ARBA" id="ARBA00022989"/>
    </source>
</evidence>
<accession>A0A381XRE3</accession>
<feature type="transmembrane region" description="Helical" evidence="7">
    <location>
        <begin position="154"/>
        <end position="173"/>
    </location>
</feature>
<evidence type="ECO:0000256" key="1">
    <source>
        <dbReference type="ARBA" id="ARBA00004141"/>
    </source>
</evidence>
<sequence>MFKNFFPNKILSLTNKTINNLIILFIVVVAVGLTYSLFISPPDYIQGDSVRIMYVHVPSSFIALGCFGFIGVASICNLIFKIKLMPLLAKSVAPIGCTFSIISIVTGSLWGKPTWGIWWVWDARLTSMIVLLLFYILYILSWRFISNFEKANKVSSVIGIIGSFNLPVIKYSVDWWNTLHQPSSITLTSAPTIHYTMLVPLIIMFFGLAIFSLIIFLMKYKTEVMRFKIDKKKNFK</sequence>
<evidence type="ECO:0000256" key="7">
    <source>
        <dbReference type="SAM" id="Phobius"/>
    </source>
</evidence>
<comment type="subcellular location">
    <subcellularLocation>
        <location evidence="1">Membrane</location>
        <topology evidence="1">Multi-pass membrane protein</topology>
    </subcellularLocation>
</comment>
<reference evidence="9" key="1">
    <citation type="submission" date="2018-05" db="EMBL/GenBank/DDBJ databases">
        <authorList>
            <person name="Lanie J.A."/>
            <person name="Ng W.-L."/>
            <person name="Kazmierczak K.M."/>
            <person name="Andrzejewski T.M."/>
            <person name="Davidsen T.M."/>
            <person name="Wayne K.J."/>
            <person name="Tettelin H."/>
            <person name="Glass J.I."/>
            <person name="Rusch D."/>
            <person name="Podicherti R."/>
            <person name="Tsui H.-C.T."/>
            <person name="Winkler M.E."/>
        </authorList>
    </citation>
    <scope>NUCLEOTIDE SEQUENCE</scope>
</reference>
<protein>
    <recommendedName>
        <fullName evidence="8">Cytochrome c assembly protein domain-containing protein</fullName>
    </recommendedName>
</protein>
<dbReference type="InterPro" id="IPR002541">
    <property type="entry name" value="Cyt_c_assembly"/>
</dbReference>
<organism evidence="9">
    <name type="scientific">marine metagenome</name>
    <dbReference type="NCBI Taxonomy" id="408172"/>
    <lineage>
        <taxon>unclassified sequences</taxon>
        <taxon>metagenomes</taxon>
        <taxon>ecological metagenomes</taxon>
    </lineage>
</organism>
<gene>
    <name evidence="9" type="ORF">METZ01_LOCUS120152</name>
</gene>
<dbReference type="Pfam" id="PF01578">
    <property type="entry name" value="Cytochrom_C_asm"/>
    <property type="match status" value="1"/>
</dbReference>
<dbReference type="PANTHER" id="PTHR30071:SF1">
    <property type="entry name" value="CYTOCHROME B_B6 PROTEIN-RELATED"/>
    <property type="match status" value="1"/>
</dbReference>
<comment type="similarity">
    <text evidence="2">Belongs to the CcmC/CycZ/HelC family.</text>
</comment>
<evidence type="ECO:0000256" key="3">
    <source>
        <dbReference type="ARBA" id="ARBA00022692"/>
    </source>
</evidence>
<feature type="transmembrane region" description="Helical" evidence="7">
    <location>
        <begin position="92"/>
        <end position="111"/>
    </location>
</feature>
<evidence type="ECO:0000256" key="6">
    <source>
        <dbReference type="ARBA" id="ARBA00023136"/>
    </source>
</evidence>
<dbReference type="EMBL" id="UINC01016096">
    <property type="protein sequence ID" value="SVA67298.1"/>
    <property type="molecule type" value="Genomic_DNA"/>
</dbReference>
<proteinExistence type="inferred from homology"/>
<feature type="transmembrane region" description="Helical" evidence="7">
    <location>
        <begin position="193"/>
        <end position="218"/>
    </location>
</feature>
<keyword evidence="3 7" id="KW-0812">Transmembrane</keyword>